<accession>A0A6A4TJR6</accession>
<protein>
    <recommendedName>
        <fullName evidence="4">Ig-like domain-containing protein</fullName>
    </recommendedName>
</protein>
<evidence type="ECO:0000256" key="1">
    <source>
        <dbReference type="ARBA" id="ARBA00022859"/>
    </source>
</evidence>
<dbReference type="GO" id="GO:0002376">
    <property type="term" value="P:immune system process"/>
    <property type="evidence" value="ECO:0007669"/>
    <property type="project" value="UniProtKB-KW"/>
</dbReference>
<keyword evidence="1" id="KW-0391">Immunity</keyword>
<evidence type="ECO:0000313" key="3">
    <source>
        <dbReference type="Proteomes" id="UP000438429"/>
    </source>
</evidence>
<dbReference type="InterPro" id="IPR013783">
    <property type="entry name" value="Ig-like_fold"/>
</dbReference>
<name>A0A6A4TJR6_SCOMX</name>
<dbReference type="InterPro" id="IPR050413">
    <property type="entry name" value="TCR_beta_variable"/>
</dbReference>
<dbReference type="Proteomes" id="UP000438429">
    <property type="component" value="Unassembled WGS sequence"/>
</dbReference>
<proteinExistence type="predicted"/>
<dbReference type="SUPFAM" id="SSF48726">
    <property type="entry name" value="Immunoglobulin"/>
    <property type="match status" value="2"/>
</dbReference>
<dbReference type="PANTHER" id="PTHR23268:SF102">
    <property type="entry name" value="IMMUNOGLOBULIN V-SET DOMAIN-CONTAINING PROTEIN"/>
    <property type="match status" value="1"/>
</dbReference>
<dbReference type="EMBL" id="VEVO01000003">
    <property type="protein sequence ID" value="KAF0043900.1"/>
    <property type="molecule type" value="Genomic_DNA"/>
</dbReference>
<organism evidence="2 3">
    <name type="scientific">Scophthalmus maximus</name>
    <name type="common">Turbot</name>
    <name type="synonym">Psetta maxima</name>
    <dbReference type="NCBI Taxonomy" id="52904"/>
    <lineage>
        <taxon>Eukaryota</taxon>
        <taxon>Metazoa</taxon>
        <taxon>Chordata</taxon>
        <taxon>Craniata</taxon>
        <taxon>Vertebrata</taxon>
        <taxon>Euteleostomi</taxon>
        <taxon>Actinopterygii</taxon>
        <taxon>Neopterygii</taxon>
        <taxon>Teleostei</taxon>
        <taxon>Neoteleostei</taxon>
        <taxon>Acanthomorphata</taxon>
        <taxon>Carangaria</taxon>
        <taxon>Pleuronectiformes</taxon>
        <taxon>Pleuronectoidei</taxon>
        <taxon>Scophthalmidae</taxon>
        <taxon>Scophthalmus</taxon>
    </lineage>
</organism>
<dbReference type="PANTHER" id="PTHR23268">
    <property type="entry name" value="T-CELL RECEPTOR BETA CHAIN"/>
    <property type="match status" value="1"/>
</dbReference>
<gene>
    <name evidence="2" type="ORF">F2P81_003058</name>
</gene>
<comment type="caution">
    <text evidence="2">The sequence shown here is derived from an EMBL/GenBank/DDBJ whole genome shotgun (WGS) entry which is preliminary data.</text>
</comment>
<reference evidence="2 3" key="1">
    <citation type="submission" date="2019-06" db="EMBL/GenBank/DDBJ databases">
        <title>Draft genomes of female and male turbot (Scophthalmus maximus).</title>
        <authorList>
            <person name="Xu H."/>
            <person name="Xu X.-W."/>
            <person name="Shao C."/>
            <person name="Chen S."/>
        </authorList>
    </citation>
    <scope>NUCLEOTIDE SEQUENCE [LARGE SCALE GENOMIC DNA]</scope>
    <source>
        <strain evidence="2">Ysfricsl-2016a</strain>
        <tissue evidence="2">Blood</tissue>
    </source>
</reference>
<dbReference type="GO" id="GO:0005886">
    <property type="term" value="C:plasma membrane"/>
    <property type="evidence" value="ECO:0007669"/>
    <property type="project" value="TreeGrafter"/>
</dbReference>
<sequence length="370" mass="41575">MKLIVTTVPFSSQPDFEDPSQGDKFAAAKNEAETGSFAVTDVDAGDDGVYFCAVSKHTAMQMLVKLLKKTHRHVTQSGNTPDVIISVHQEPSSILGVVRDSETISCSHSVSSYNVILWYQQSAGDTALKLIGYIYYANPTLEEPFQQHFNVTGDGSTKSQLRVLKLRQPQDSGVCLGLDVRQSPSDVFARTGDREQMFCSHDKTDYRVMLWYQRSPGDTAMKLIGFLHYQAATLEKPYEEHFNISGDLGGAAAKKSSLSVQITGPEHNAVYYCAANYAQLLYFLSPLYKNYQIFISIYSFDRDLSLHPAAVFLLRFHLCQLVYTYFFFIHHFLFLLTDELSGGTSCISITNNHYRMRDPSDLHLQKSVTC</sequence>
<dbReference type="AlphaFoldDB" id="A0A6A4TJR6"/>
<dbReference type="CDD" id="cd00099">
    <property type="entry name" value="IgV"/>
    <property type="match status" value="1"/>
</dbReference>
<dbReference type="GO" id="GO:0007166">
    <property type="term" value="P:cell surface receptor signaling pathway"/>
    <property type="evidence" value="ECO:0007669"/>
    <property type="project" value="TreeGrafter"/>
</dbReference>
<evidence type="ECO:0000313" key="2">
    <source>
        <dbReference type="EMBL" id="KAF0043900.1"/>
    </source>
</evidence>
<evidence type="ECO:0008006" key="4">
    <source>
        <dbReference type="Google" id="ProtNLM"/>
    </source>
</evidence>
<dbReference type="InterPro" id="IPR036179">
    <property type="entry name" value="Ig-like_dom_sf"/>
</dbReference>
<dbReference type="Gene3D" id="2.60.40.10">
    <property type="entry name" value="Immunoglobulins"/>
    <property type="match status" value="3"/>
</dbReference>